<dbReference type="SUPFAM" id="SSF103473">
    <property type="entry name" value="MFS general substrate transporter"/>
    <property type="match status" value="1"/>
</dbReference>
<evidence type="ECO:0000313" key="8">
    <source>
        <dbReference type="EMBL" id="MBB6488480.1"/>
    </source>
</evidence>
<feature type="transmembrane region" description="Helical" evidence="7">
    <location>
        <begin position="257"/>
        <end position="276"/>
    </location>
</feature>
<evidence type="ECO:0000256" key="6">
    <source>
        <dbReference type="ARBA" id="ARBA00023136"/>
    </source>
</evidence>
<evidence type="ECO:0000256" key="1">
    <source>
        <dbReference type="ARBA" id="ARBA00004651"/>
    </source>
</evidence>
<proteinExistence type="predicted"/>
<dbReference type="GO" id="GO:0022857">
    <property type="term" value="F:transmembrane transporter activity"/>
    <property type="evidence" value="ECO:0007669"/>
    <property type="project" value="InterPro"/>
</dbReference>
<evidence type="ECO:0000256" key="5">
    <source>
        <dbReference type="ARBA" id="ARBA00022989"/>
    </source>
</evidence>
<evidence type="ECO:0000256" key="7">
    <source>
        <dbReference type="SAM" id="Phobius"/>
    </source>
</evidence>
<organism evidence="8 9">
    <name type="scientific">Rhizobium lusitanum</name>
    <dbReference type="NCBI Taxonomy" id="293958"/>
    <lineage>
        <taxon>Bacteria</taxon>
        <taxon>Pseudomonadati</taxon>
        <taxon>Pseudomonadota</taxon>
        <taxon>Alphaproteobacteria</taxon>
        <taxon>Hyphomicrobiales</taxon>
        <taxon>Rhizobiaceae</taxon>
        <taxon>Rhizobium/Agrobacterium group</taxon>
        <taxon>Rhizobium</taxon>
    </lineage>
</organism>
<keyword evidence="6 7" id="KW-0472">Membrane</keyword>
<dbReference type="GO" id="GO:0005886">
    <property type="term" value="C:plasma membrane"/>
    <property type="evidence" value="ECO:0007669"/>
    <property type="project" value="UniProtKB-SubCell"/>
</dbReference>
<dbReference type="InterPro" id="IPR036259">
    <property type="entry name" value="MFS_trans_sf"/>
</dbReference>
<feature type="transmembrane region" description="Helical" evidence="7">
    <location>
        <begin position="288"/>
        <end position="308"/>
    </location>
</feature>
<keyword evidence="4 7" id="KW-0812">Transmembrane</keyword>
<dbReference type="Gene3D" id="1.20.1250.20">
    <property type="entry name" value="MFS general substrate transporter like domains"/>
    <property type="match status" value="1"/>
</dbReference>
<comment type="subcellular location">
    <subcellularLocation>
        <location evidence="1">Cell membrane</location>
        <topology evidence="1">Multi-pass membrane protein</topology>
    </subcellularLocation>
</comment>
<feature type="transmembrane region" description="Helical" evidence="7">
    <location>
        <begin position="89"/>
        <end position="112"/>
    </location>
</feature>
<dbReference type="Proteomes" id="UP000565576">
    <property type="component" value="Unassembled WGS sequence"/>
</dbReference>
<name>A0A7X0IWS7_9HYPH</name>
<keyword evidence="2" id="KW-0813">Transport</keyword>
<dbReference type="EMBL" id="JACHBG010000023">
    <property type="protein sequence ID" value="MBB6488480.1"/>
    <property type="molecule type" value="Genomic_DNA"/>
</dbReference>
<accession>A0A7X0IWS7</accession>
<evidence type="ECO:0000256" key="4">
    <source>
        <dbReference type="ARBA" id="ARBA00022692"/>
    </source>
</evidence>
<dbReference type="Pfam" id="PF07690">
    <property type="entry name" value="MFS_1"/>
    <property type="match status" value="1"/>
</dbReference>
<dbReference type="AlphaFoldDB" id="A0A7X0IWS7"/>
<comment type="caution">
    <text evidence="8">The sequence shown here is derived from an EMBL/GenBank/DDBJ whole genome shotgun (WGS) entry which is preliminary data.</text>
</comment>
<feature type="transmembrane region" description="Helical" evidence="7">
    <location>
        <begin position="223"/>
        <end position="245"/>
    </location>
</feature>
<keyword evidence="3" id="KW-1003">Cell membrane</keyword>
<keyword evidence="5 7" id="KW-1133">Transmembrane helix</keyword>
<feature type="transmembrane region" description="Helical" evidence="7">
    <location>
        <begin position="139"/>
        <end position="164"/>
    </location>
</feature>
<reference evidence="8 9" key="1">
    <citation type="submission" date="2020-08" db="EMBL/GenBank/DDBJ databases">
        <title>Genomic Encyclopedia of Type Strains, Phase IV (KMG-V): Genome sequencing to study the core and pangenomes of soil and plant-associated prokaryotes.</title>
        <authorList>
            <person name="Whitman W."/>
        </authorList>
    </citation>
    <scope>NUCLEOTIDE SEQUENCE [LARGE SCALE GENOMIC DNA]</scope>
    <source>
        <strain evidence="8 9">SEMIA 4060</strain>
    </source>
</reference>
<sequence>MKHPVNWPFAMHCVIGASNAAFDVLLKNSVIVSLAFRSDIDAERLSWLASLAWILFMAPFFIFSAHGGYLGDYFNKRSLALGLRYADLIIAACTAFGFYIGSVPLLLTLVFAKGVTSTLYSPIKYSLVSDLLPRSVHGIGYAAVEAASMAAILCATYLGAILGAQPDRGIIGLVALLMVGVSFFLTIASPGIANAGASRSRLDINPIPPTLRILRLAIQDRRVLASILALSWYWALGAVYLSNVAVLVRYTLLGSEAQIASILLTFTLGAGLGLGGGPWLNRGRIAEYLPGAMAVLIASTGVDLQFSIPSALNRTLLDFFVIAVASGIYASHFSSSLYQCINESEKSRIFAANNISSSLFIVLALALSTFLLRLEVPIAACLGLFAATTLPITSLVYAIRKK</sequence>
<feature type="transmembrane region" description="Helical" evidence="7">
    <location>
        <begin position="377"/>
        <end position="399"/>
    </location>
</feature>
<dbReference type="InterPro" id="IPR011701">
    <property type="entry name" value="MFS"/>
</dbReference>
<feature type="transmembrane region" description="Helical" evidence="7">
    <location>
        <begin position="170"/>
        <end position="193"/>
    </location>
</feature>
<dbReference type="RefSeq" id="WP_184710097.1">
    <property type="nucleotide sequence ID" value="NZ_JACHBG010000023.1"/>
</dbReference>
<feature type="transmembrane region" description="Helical" evidence="7">
    <location>
        <begin position="47"/>
        <end position="69"/>
    </location>
</feature>
<dbReference type="PANTHER" id="PTHR43266:SF2">
    <property type="entry name" value="MAJOR FACILITATOR SUPERFAMILY (MFS) PROFILE DOMAIN-CONTAINING PROTEIN"/>
    <property type="match status" value="1"/>
</dbReference>
<protein>
    <submittedName>
        <fullName evidence="8">MFS family permease</fullName>
    </submittedName>
</protein>
<evidence type="ECO:0000256" key="3">
    <source>
        <dbReference type="ARBA" id="ARBA00022475"/>
    </source>
</evidence>
<feature type="transmembrane region" description="Helical" evidence="7">
    <location>
        <begin position="320"/>
        <end position="338"/>
    </location>
</feature>
<gene>
    <name evidence="8" type="ORF">GGD46_005796</name>
</gene>
<evidence type="ECO:0000313" key="9">
    <source>
        <dbReference type="Proteomes" id="UP000565576"/>
    </source>
</evidence>
<dbReference type="PANTHER" id="PTHR43266">
    <property type="entry name" value="MACROLIDE-EFFLUX PROTEIN"/>
    <property type="match status" value="1"/>
</dbReference>
<evidence type="ECO:0000256" key="2">
    <source>
        <dbReference type="ARBA" id="ARBA00022448"/>
    </source>
</evidence>
<feature type="transmembrane region" description="Helical" evidence="7">
    <location>
        <begin position="350"/>
        <end position="371"/>
    </location>
</feature>